<evidence type="ECO:0000313" key="3">
    <source>
        <dbReference type="EMBL" id="CAJ35765.1"/>
    </source>
</evidence>
<gene>
    <name evidence="3" type="ORF">RCIX302</name>
</gene>
<keyword evidence="4" id="KW-1185">Reference proteome</keyword>
<dbReference type="GO" id="GO:0004519">
    <property type="term" value="F:endonuclease activity"/>
    <property type="evidence" value="ECO:0007669"/>
    <property type="project" value="InterPro"/>
</dbReference>
<dbReference type="GeneID" id="5144666"/>
<feature type="compositionally biased region" description="Low complexity" evidence="1">
    <location>
        <begin position="147"/>
        <end position="157"/>
    </location>
</feature>
<feature type="region of interest" description="Disordered" evidence="1">
    <location>
        <begin position="147"/>
        <end position="170"/>
    </location>
</feature>
<evidence type="ECO:0000256" key="1">
    <source>
        <dbReference type="SAM" id="MobiDB-lite"/>
    </source>
</evidence>
<dbReference type="SUPFAM" id="SSF52980">
    <property type="entry name" value="Restriction endonuclease-like"/>
    <property type="match status" value="1"/>
</dbReference>
<dbReference type="Pfam" id="PF04471">
    <property type="entry name" value="Mrr_cat"/>
    <property type="match status" value="1"/>
</dbReference>
<name>Q0W778_METAR</name>
<sequence length="378" mass="41777">MSNNLIDVLEQIFGTYNYTVGAKNDFDLVAEKPNNNVAIRVMDNPGTEDVRQFADMAKAEGCKALIVSMTYFTEDVKKAARVRDVMIWDRAELEKQIGKAVLLRIDADRDPFASSPEPAPAEKKEVSVSALTQELYGSAPEKPKAARAAAGKAVAAEPRPEPRQEVFEAEDGPAVAADVAVAEEPEVEEEPLKLPIKCYPVKIKATDAVKISGNIGRAEDTEVTLNFIPYWKYDYSLDVMGKYRDLTVPMTGKGSKMINAINRNVDAVPNLKLIDGVEVPDAPYHIQQAALTEEEARAMAIKSIIDDHTRTIRLKGTQGEAAIVEHKKFSPKPTDIKFAMEMLYVPFWSVRSHKGYMEINAYDGKPTQTPMDDGAEIL</sequence>
<accession>Q0W778</accession>
<evidence type="ECO:0000259" key="2">
    <source>
        <dbReference type="Pfam" id="PF04471"/>
    </source>
</evidence>
<dbReference type="KEGG" id="rci:RCIX302"/>
<proteinExistence type="predicted"/>
<evidence type="ECO:0000313" key="4">
    <source>
        <dbReference type="Proteomes" id="UP000000663"/>
    </source>
</evidence>
<protein>
    <recommendedName>
        <fullName evidence="2">Restriction endonuclease type IV Mrr domain-containing protein</fullName>
    </recommendedName>
</protein>
<dbReference type="RefSeq" id="WP_012036734.1">
    <property type="nucleotide sequence ID" value="NC_009464.1"/>
</dbReference>
<dbReference type="eggNOG" id="arCOG02780">
    <property type="taxonomic scope" value="Archaea"/>
</dbReference>
<dbReference type="EMBL" id="AM114193">
    <property type="protein sequence ID" value="CAJ35765.1"/>
    <property type="molecule type" value="Genomic_DNA"/>
</dbReference>
<dbReference type="InterPro" id="IPR011335">
    <property type="entry name" value="Restrct_endonuc-II-like"/>
</dbReference>
<feature type="domain" description="Restriction endonuclease type IV Mrr" evidence="2">
    <location>
        <begin position="19"/>
        <end position="95"/>
    </location>
</feature>
<dbReference type="AlphaFoldDB" id="Q0W778"/>
<reference evidence="3 4" key="1">
    <citation type="journal article" date="2006" name="Science">
        <title>Genome of rice cluster I archaea -- the key methane producers in the rice rhizosphere.</title>
        <authorList>
            <person name="Erkel C."/>
            <person name="Kube M."/>
            <person name="Reinhardt R."/>
            <person name="Liesack W."/>
        </authorList>
    </citation>
    <scope>NUCLEOTIDE SEQUENCE [LARGE SCALE GENOMIC DNA]</scope>
    <source>
        <strain evidence="4">DSM 22066 / NBRC 105507 / MRE50</strain>
    </source>
</reference>
<dbReference type="OrthoDB" id="147087at2157"/>
<dbReference type="Proteomes" id="UP000000663">
    <property type="component" value="Chromosome"/>
</dbReference>
<dbReference type="GO" id="GO:0009307">
    <property type="term" value="P:DNA restriction-modification system"/>
    <property type="evidence" value="ECO:0007669"/>
    <property type="project" value="InterPro"/>
</dbReference>
<dbReference type="GO" id="GO:0003677">
    <property type="term" value="F:DNA binding"/>
    <property type="evidence" value="ECO:0007669"/>
    <property type="project" value="InterPro"/>
</dbReference>
<organism evidence="3 4">
    <name type="scientific">Methanocella arvoryzae (strain DSM 22066 / NBRC 105507 / MRE50)</name>
    <dbReference type="NCBI Taxonomy" id="351160"/>
    <lineage>
        <taxon>Archaea</taxon>
        <taxon>Methanobacteriati</taxon>
        <taxon>Methanobacteriota</taxon>
        <taxon>Stenosarchaea group</taxon>
        <taxon>Methanomicrobia</taxon>
        <taxon>Methanocellales</taxon>
        <taxon>Methanocellaceae</taxon>
        <taxon>Methanocella</taxon>
    </lineage>
</organism>
<dbReference type="InterPro" id="IPR007560">
    <property type="entry name" value="Restrct_endonuc_IV_Mrr"/>
</dbReference>